<evidence type="ECO:0000313" key="14">
    <source>
        <dbReference type="Proteomes" id="UP000266091"/>
    </source>
</evidence>
<dbReference type="CDD" id="cd00342">
    <property type="entry name" value="gram_neg_porins"/>
    <property type="match status" value="1"/>
</dbReference>
<evidence type="ECO:0000256" key="1">
    <source>
        <dbReference type="ARBA" id="ARBA00004571"/>
    </source>
</evidence>
<evidence type="ECO:0000256" key="6">
    <source>
        <dbReference type="ARBA" id="ARBA00022729"/>
    </source>
</evidence>
<keyword evidence="8" id="KW-0626">Porin</keyword>
<evidence type="ECO:0000256" key="4">
    <source>
        <dbReference type="ARBA" id="ARBA00022452"/>
    </source>
</evidence>
<comment type="subcellular location">
    <subcellularLocation>
        <location evidence="1">Cell outer membrane</location>
        <topology evidence="1">Multi-pass membrane protein</topology>
    </subcellularLocation>
</comment>
<keyword evidence="3" id="KW-0813">Transport</keyword>
<feature type="signal peptide" evidence="11">
    <location>
        <begin position="1"/>
        <end position="22"/>
    </location>
</feature>
<dbReference type="Pfam" id="PF13609">
    <property type="entry name" value="Porin_4"/>
    <property type="match status" value="1"/>
</dbReference>
<dbReference type="PANTHER" id="PTHR34501:SF9">
    <property type="entry name" value="MAJOR OUTER MEMBRANE PROTEIN P.IA"/>
    <property type="match status" value="1"/>
</dbReference>
<comment type="subunit">
    <text evidence="2">Homotrimer.</text>
</comment>
<evidence type="ECO:0000256" key="5">
    <source>
        <dbReference type="ARBA" id="ARBA00022692"/>
    </source>
</evidence>
<gene>
    <name evidence="13" type="ORF">MESMUL_19920</name>
</gene>
<evidence type="ECO:0000256" key="11">
    <source>
        <dbReference type="SAM" id="SignalP"/>
    </source>
</evidence>
<feature type="domain" description="Porin" evidence="12">
    <location>
        <begin position="10"/>
        <end position="344"/>
    </location>
</feature>
<dbReference type="InterPro" id="IPR033900">
    <property type="entry name" value="Gram_neg_porin_domain"/>
</dbReference>
<dbReference type="InterPro" id="IPR023614">
    <property type="entry name" value="Porin_dom_sf"/>
</dbReference>
<keyword evidence="5" id="KW-0812">Transmembrane</keyword>
<reference evidence="13 14" key="1">
    <citation type="journal article" date="2018" name="Int. J. Syst. Evol. Microbiol.">
        <title>Mesosutterella multiformis gen. nov., sp. nov., a member of the family Sutterellaceae and Sutterella megalosphaeroides sp. nov., isolated from human faeces.</title>
        <authorList>
            <person name="Sakamoto M."/>
            <person name="Ikeyama N."/>
            <person name="Kunihiro T."/>
            <person name="Iino T."/>
            <person name="Yuki M."/>
            <person name="Ohkuma M."/>
        </authorList>
    </citation>
    <scope>NUCLEOTIDE SEQUENCE [LARGE SCALE GENOMIC DNA]</scope>
    <source>
        <strain evidence="13 14">4NBBH2</strain>
    </source>
</reference>
<dbReference type="EMBL" id="BGZJ01000002">
    <property type="protein sequence ID" value="GBO94638.1"/>
    <property type="molecule type" value="Genomic_DNA"/>
</dbReference>
<evidence type="ECO:0000313" key="13">
    <source>
        <dbReference type="EMBL" id="GBO94638.1"/>
    </source>
</evidence>
<dbReference type="GO" id="GO:0015288">
    <property type="term" value="F:porin activity"/>
    <property type="evidence" value="ECO:0007669"/>
    <property type="project" value="UniProtKB-KW"/>
</dbReference>
<dbReference type="OrthoDB" id="8982743at2"/>
<dbReference type="GO" id="GO:0009279">
    <property type="term" value="C:cell outer membrane"/>
    <property type="evidence" value="ECO:0007669"/>
    <property type="project" value="UniProtKB-SubCell"/>
</dbReference>
<dbReference type="Gene3D" id="2.40.160.10">
    <property type="entry name" value="Porin"/>
    <property type="match status" value="1"/>
</dbReference>
<evidence type="ECO:0000256" key="2">
    <source>
        <dbReference type="ARBA" id="ARBA00011233"/>
    </source>
</evidence>
<evidence type="ECO:0000256" key="3">
    <source>
        <dbReference type="ARBA" id="ARBA00022448"/>
    </source>
</evidence>
<name>A0A388SEC2_9BURK</name>
<keyword evidence="4" id="KW-1134">Transmembrane beta strand</keyword>
<proteinExistence type="predicted"/>
<dbReference type="SUPFAM" id="SSF56935">
    <property type="entry name" value="Porins"/>
    <property type="match status" value="1"/>
</dbReference>
<keyword evidence="9" id="KW-0472">Membrane</keyword>
<evidence type="ECO:0000256" key="9">
    <source>
        <dbReference type="ARBA" id="ARBA00023136"/>
    </source>
</evidence>
<feature type="chain" id="PRO_5017292606" evidence="11">
    <location>
        <begin position="23"/>
        <end position="372"/>
    </location>
</feature>
<protein>
    <submittedName>
        <fullName evidence="13">Porin</fullName>
    </submittedName>
</protein>
<dbReference type="GO" id="GO:0006811">
    <property type="term" value="P:monoatomic ion transport"/>
    <property type="evidence" value="ECO:0007669"/>
    <property type="project" value="UniProtKB-KW"/>
</dbReference>
<evidence type="ECO:0000256" key="7">
    <source>
        <dbReference type="ARBA" id="ARBA00023065"/>
    </source>
</evidence>
<keyword evidence="7" id="KW-0406">Ion transport</keyword>
<accession>A0A388SEC2</accession>
<dbReference type="InterPro" id="IPR050298">
    <property type="entry name" value="Gram-neg_bact_OMP"/>
</dbReference>
<dbReference type="PANTHER" id="PTHR34501">
    <property type="entry name" value="PROTEIN YDDL-RELATED"/>
    <property type="match status" value="1"/>
</dbReference>
<comment type="caution">
    <text evidence="13">The sequence shown here is derived from an EMBL/GenBank/DDBJ whole genome shotgun (WGS) entry which is preliminary data.</text>
</comment>
<dbReference type="AlphaFoldDB" id="A0A388SEC2"/>
<evidence type="ECO:0000256" key="8">
    <source>
        <dbReference type="ARBA" id="ARBA00023114"/>
    </source>
</evidence>
<keyword evidence="14" id="KW-1185">Reference proteome</keyword>
<evidence type="ECO:0000259" key="12">
    <source>
        <dbReference type="Pfam" id="PF13609"/>
    </source>
</evidence>
<keyword evidence="10" id="KW-0998">Cell outer membrane</keyword>
<organism evidence="13 14">
    <name type="scientific">Mesosutterella multiformis</name>
    <dbReference type="NCBI Taxonomy" id="2259133"/>
    <lineage>
        <taxon>Bacteria</taxon>
        <taxon>Pseudomonadati</taxon>
        <taxon>Pseudomonadota</taxon>
        <taxon>Betaproteobacteria</taxon>
        <taxon>Burkholderiales</taxon>
        <taxon>Sutterellaceae</taxon>
        <taxon>Mesosutterella</taxon>
    </lineage>
</organism>
<dbReference type="Proteomes" id="UP000266091">
    <property type="component" value="Unassembled WGS sequence"/>
</dbReference>
<keyword evidence="6 11" id="KW-0732">Signal</keyword>
<evidence type="ECO:0000256" key="10">
    <source>
        <dbReference type="ARBA" id="ARBA00023237"/>
    </source>
</evidence>
<sequence>MNLKLSALVLATAGAFASTAFASGTQIYGVIDQGLDYQHVKTVGGSKTDSLSMVSGQYIGSRFGLKSEERFDNGTTVGVQLEGGLSTDSGMSGQSGRLFGRDARLYVDNQYGLFSAGRMGAMVGGNGPYARFGHILSPFSCGWGNVGGHLQVMALGYEYVDNALAWASPKFAGFDATLQYSNGTDAKNFGTGVEGKSSVERMYAGALRYTHNDLMMIGGIERINYAQPSANDLGRKDAISYNLGGSYQAGWAKFYAYGQYFQNYTAAARTTTFALPSGVDGWGANVGVDVPVSHGFIKAGLGYGDFKGSKDSDRTMKTWQAAVGYLLPLSKRTSLYTAANYINSRYSDAQEAANPKAGKQVIDVIAGLMHKF</sequence>
<dbReference type="RefSeq" id="WP_116270871.1">
    <property type="nucleotide sequence ID" value="NZ_BGZJ01000002.1"/>
</dbReference>
<dbReference type="GO" id="GO:0046930">
    <property type="term" value="C:pore complex"/>
    <property type="evidence" value="ECO:0007669"/>
    <property type="project" value="UniProtKB-KW"/>
</dbReference>